<proteinExistence type="predicted"/>
<dbReference type="OrthoDB" id="678127at2"/>
<reference evidence="1 2" key="1">
    <citation type="submission" date="2017-10" db="EMBL/GenBank/DDBJ databases">
        <title>Paenichitinophaga pekingensis gen. nov., sp. nov., isolated from activated sludge.</title>
        <authorList>
            <person name="Jin D."/>
            <person name="Kong X."/>
            <person name="Deng Y."/>
            <person name="Bai Z."/>
        </authorList>
    </citation>
    <scope>NUCLEOTIDE SEQUENCE [LARGE SCALE GENOMIC DNA]</scope>
    <source>
        <strain evidence="1 2">13</strain>
    </source>
</reference>
<evidence type="ECO:0000313" key="1">
    <source>
        <dbReference type="EMBL" id="ATL48930.1"/>
    </source>
</evidence>
<dbReference type="EMBL" id="CP023777">
    <property type="protein sequence ID" value="ATL48930.1"/>
    <property type="molecule type" value="Genomic_DNA"/>
</dbReference>
<dbReference type="Proteomes" id="UP000220133">
    <property type="component" value="Chromosome"/>
</dbReference>
<name>A0A291QYB4_9BACT</name>
<keyword evidence="2" id="KW-1185">Reference proteome</keyword>
<protein>
    <submittedName>
        <fullName evidence="1">Uncharacterized protein</fullName>
    </submittedName>
</protein>
<gene>
    <name evidence="1" type="ORF">COR50_18130</name>
</gene>
<evidence type="ECO:0000313" key="2">
    <source>
        <dbReference type="Proteomes" id="UP000220133"/>
    </source>
</evidence>
<dbReference type="KEGG" id="cbae:COR50_18130"/>
<accession>A0A291QYB4</accession>
<sequence>MQNEIQEVLRTVKYVMVTDFKNHWEEIKRSSFPKSFTHPLILRQPLSKAAVRTLFIKREKQKVIGCSIGYSSKFTWGKNGSNFTLIHFFVTDLQPFPILNEYKNLKIGWHLNKMYPDFNDHLIPCFLAEMGETEDWRLFELYCHYLLKLIGVNSLHPFPTVRNKGKADGEFFLGDLYVLYDATVNNNFREDKKEQIAKYVLKVRGKRTVTIGRQQ</sequence>
<organism evidence="1 2">
    <name type="scientific">Chitinophaga caeni</name>
    <dbReference type="NCBI Taxonomy" id="2029983"/>
    <lineage>
        <taxon>Bacteria</taxon>
        <taxon>Pseudomonadati</taxon>
        <taxon>Bacteroidota</taxon>
        <taxon>Chitinophagia</taxon>
        <taxon>Chitinophagales</taxon>
        <taxon>Chitinophagaceae</taxon>
        <taxon>Chitinophaga</taxon>
    </lineage>
</organism>
<dbReference type="AlphaFoldDB" id="A0A291QYB4"/>
<dbReference type="RefSeq" id="WP_098195299.1">
    <property type="nucleotide sequence ID" value="NZ_CP023777.1"/>
</dbReference>